<protein>
    <recommendedName>
        <fullName evidence="8 10">Phosphate acyltransferase</fullName>
        <ecNumber evidence="8 10">2.3.1.274</ecNumber>
    </recommendedName>
    <alternativeName>
        <fullName evidence="10">Acyl-ACP phosphotransacylase</fullName>
    </alternativeName>
    <alternativeName>
        <fullName evidence="10">Acyl-[acyl-carrier-protein]--phosphate acyltransferase</fullName>
    </alternativeName>
    <alternativeName>
        <fullName evidence="10">Phosphate-acyl-ACP acyltransferase</fullName>
    </alternativeName>
</protein>
<evidence type="ECO:0000256" key="5">
    <source>
        <dbReference type="ARBA" id="ARBA00023098"/>
    </source>
</evidence>
<dbReference type="eggNOG" id="COG0416">
    <property type="taxonomic scope" value="Bacteria"/>
</dbReference>
<dbReference type="PANTHER" id="PTHR30100">
    <property type="entry name" value="FATTY ACID/PHOSPHOLIPID SYNTHESIS PROTEIN PLSX"/>
    <property type="match status" value="1"/>
</dbReference>
<keyword evidence="7 10" id="KW-1208">Phospholipid metabolism</keyword>
<dbReference type="HOGENOM" id="CLU_039379_1_0_6"/>
<keyword evidence="2 10" id="KW-0963">Cytoplasm</keyword>
<evidence type="ECO:0000256" key="8">
    <source>
        <dbReference type="ARBA" id="ARBA00024069"/>
    </source>
</evidence>
<keyword evidence="4 10" id="KW-0808">Transferase</keyword>
<evidence type="ECO:0000256" key="2">
    <source>
        <dbReference type="ARBA" id="ARBA00022490"/>
    </source>
</evidence>
<proteinExistence type="inferred from homology"/>
<comment type="pathway">
    <text evidence="10">Lipid metabolism; phospholipid metabolism.</text>
</comment>
<dbReference type="NCBIfam" id="TIGR00182">
    <property type="entry name" value="plsX"/>
    <property type="match status" value="1"/>
</dbReference>
<sequence>MGGDLGPRAVFRACEISLAQHPQLFFTIFFTPDALPLLPDQLRSHVRVQLVSDCASIDSDLKPTDILRHKSASLWRAVESVSLGQADACVSGGNTGALMVAGKRLLGMLPGIERPAICQRWPTRKGHTLVLDLGANVDVSPAQLCQFARMASVLSPAEAPSVALLNIGLESNKGGESIRAAAAALSAEPQIHFQGFIEANQLLDGNVDVVVTDGFTGNIALKASEGAALFLIEQLKAAFSGSWYGKLVGQLAKPVLLKWRTRFDPARYNGASFLGLSGQLIKSHGGADAAAFANALSVAIAQAESGFSTALAQHFSNPDSPNPVADPLADQIK</sequence>
<dbReference type="Gene3D" id="3.40.718.10">
    <property type="entry name" value="Isopropylmalate Dehydrogenase"/>
    <property type="match status" value="1"/>
</dbReference>
<keyword evidence="5 10" id="KW-0443">Lipid metabolism</keyword>
<dbReference type="GO" id="GO:0005737">
    <property type="term" value="C:cytoplasm"/>
    <property type="evidence" value="ECO:0007669"/>
    <property type="project" value="UniProtKB-SubCell"/>
</dbReference>
<dbReference type="EC" id="2.3.1.274" evidence="8 10"/>
<evidence type="ECO:0000256" key="9">
    <source>
        <dbReference type="ARBA" id="ARBA00046608"/>
    </source>
</evidence>
<evidence type="ECO:0000313" key="12">
    <source>
        <dbReference type="Proteomes" id="UP000000466"/>
    </source>
</evidence>
<keyword evidence="3 10" id="KW-0444">Lipid biosynthesis</keyword>
<gene>
    <name evidence="10" type="primary">plsX</name>
    <name evidence="11" type="ordered locus">M5M_03665</name>
</gene>
<dbReference type="Proteomes" id="UP000000466">
    <property type="component" value="Chromosome"/>
</dbReference>
<evidence type="ECO:0000256" key="10">
    <source>
        <dbReference type="HAMAP-Rule" id="MF_00019"/>
    </source>
</evidence>
<evidence type="ECO:0000256" key="3">
    <source>
        <dbReference type="ARBA" id="ARBA00022516"/>
    </source>
</evidence>
<keyword evidence="11" id="KW-0012">Acyltransferase</keyword>
<dbReference type="InterPro" id="IPR003664">
    <property type="entry name" value="FA_synthesis"/>
</dbReference>
<comment type="function">
    <text evidence="10">Catalyzes the reversible formation of acyl-phosphate (acyl-PO(4)) from acyl-[acyl-carrier-protein] (acyl-ACP). This enzyme utilizes acyl-ACP as fatty acyl donor, but not acyl-CoA.</text>
</comment>
<reference evidence="11 12" key="1">
    <citation type="journal article" date="2013" name="Genome Announc.">
        <title>Complete genome sequence of Simiduia agarivorans SA1(T), a marine bacterium able to degrade a variety of polysaccharides.</title>
        <authorList>
            <person name="Lin S.Y."/>
            <person name="Shieh W.Y."/>
            <person name="Chen J.S."/>
            <person name="Tang S.L."/>
        </authorList>
    </citation>
    <scope>NUCLEOTIDE SEQUENCE [LARGE SCALE GENOMIC DNA]</scope>
    <source>
        <strain evidence="12">DSM 21679 / JCM 13881 / BCRC 17597 / SA1</strain>
    </source>
</reference>
<name>K4KVG1_SIMAS</name>
<dbReference type="UniPathway" id="UPA00085"/>
<dbReference type="HAMAP" id="MF_00019">
    <property type="entry name" value="PlsX"/>
    <property type="match status" value="1"/>
</dbReference>
<comment type="subunit">
    <text evidence="9 10">Homodimer. Probably interacts with PlsY.</text>
</comment>
<dbReference type="PIRSF" id="PIRSF002465">
    <property type="entry name" value="Phsphlp_syn_PlsX"/>
    <property type="match status" value="1"/>
</dbReference>
<dbReference type="AlphaFoldDB" id="K4KVG1"/>
<evidence type="ECO:0000313" key="11">
    <source>
        <dbReference type="EMBL" id="AFU97942.1"/>
    </source>
</evidence>
<evidence type="ECO:0000256" key="4">
    <source>
        <dbReference type="ARBA" id="ARBA00022679"/>
    </source>
</evidence>
<comment type="similarity">
    <text evidence="10">Belongs to the PlsX family.</text>
</comment>
<evidence type="ECO:0000256" key="7">
    <source>
        <dbReference type="ARBA" id="ARBA00023264"/>
    </source>
</evidence>
<dbReference type="Pfam" id="PF02504">
    <property type="entry name" value="FA_synthesis"/>
    <property type="match status" value="1"/>
</dbReference>
<dbReference type="KEGG" id="saga:M5M_03665"/>
<comment type="subcellular location">
    <subcellularLocation>
        <location evidence="10">Cytoplasm</location>
    </subcellularLocation>
    <text evidence="10">Associated with the membrane possibly through PlsY.</text>
</comment>
<dbReference type="GO" id="GO:0043811">
    <property type="term" value="F:phosphate:acyl-[acyl carrier protein] acyltransferase activity"/>
    <property type="evidence" value="ECO:0007669"/>
    <property type="project" value="UniProtKB-UniRule"/>
</dbReference>
<keyword evidence="6 10" id="KW-0594">Phospholipid biosynthesis</keyword>
<dbReference type="GO" id="GO:0008654">
    <property type="term" value="P:phospholipid biosynthetic process"/>
    <property type="evidence" value="ECO:0007669"/>
    <property type="project" value="UniProtKB-KW"/>
</dbReference>
<dbReference type="STRING" id="1117647.M5M_03665"/>
<keyword evidence="12" id="KW-1185">Reference proteome</keyword>
<dbReference type="GO" id="GO:0006633">
    <property type="term" value="P:fatty acid biosynthetic process"/>
    <property type="evidence" value="ECO:0007669"/>
    <property type="project" value="UniProtKB-UniRule"/>
</dbReference>
<evidence type="ECO:0000256" key="6">
    <source>
        <dbReference type="ARBA" id="ARBA00023209"/>
    </source>
</evidence>
<evidence type="ECO:0000256" key="1">
    <source>
        <dbReference type="ARBA" id="ARBA00001232"/>
    </source>
</evidence>
<organism evidence="11 12">
    <name type="scientific">Simiduia agarivorans (strain DSM 21679 / JCM 13881 / BCRC 17597 / SA1)</name>
    <dbReference type="NCBI Taxonomy" id="1117647"/>
    <lineage>
        <taxon>Bacteria</taxon>
        <taxon>Pseudomonadati</taxon>
        <taxon>Pseudomonadota</taxon>
        <taxon>Gammaproteobacteria</taxon>
        <taxon>Cellvibrionales</taxon>
        <taxon>Cellvibrionaceae</taxon>
        <taxon>Simiduia</taxon>
    </lineage>
</organism>
<dbReference type="EMBL" id="CP003746">
    <property type="protein sequence ID" value="AFU97942.1"/>
    <property type="molecule type" value="Genomic_DNA"/>
</dbReference>
<dbReference type="InterPro" id="IPR012281">
    <property type="entry name" value="Phospholipid_synth_PlsX-like"/>
</dbReference>
<dbReference type="SUPFAM" id="SSF53659">
    <property type="entry name" value="Isocitrate/Isopropylmalate dehydrogenase-like"/>
    <property type="match status" value="1"/>
</dbReference>
<comment type="catalytic activity">
    <reaction evidence="1 10">
        <text>a fatty acyl-[ACP] + phosphate = an acyl phosphate + holo-[ACP]</text>
        <dbReference type="Rhea" id="RHEA:42292"/>
        <dbReference type="Rhea" id="RHEA-COMP:9685"/>
        <dbReference type="Rhea" id="RHEA-COMP:14125"/>
        <dbReference type="ChEBI" id="CHEBI:43474"/>
        <dbReference type="ChEBI" id="CHEBI:59918"/>
        <dbReference type="ChEBI" id="CHEBI:64479"/>
        <dbReference type="ChEBI" id="CHEBI:138651"/>
        <dbReference type="EC" id="2.3.1.274"/>
    </reaction>
</comment>
<accession>K4KVG1</accession>
<dbReference type="PANTHER" id="PTHR30100:SF1">
    <property type="entry name" value="PHOSPHATE ACYLTRANSFERASE"/>
    <property type="match status" value="1"/>
</dbReference>